<accession>A0A8B7P3X4</accession>
<feature type="transmembrane region" description="Helical" evidence="2">
    <location>
        <begin position="712"/>
        <end position="735"/>
    </location>
</feature>
<feature type="compositionally biased region" description="Polar residues" evidence="1">
    <location>
        <begin position="73"/>
        <end position="91"/>
    </location>
</feature>
<protein>
    <submittedName>
        <fullName evidence="5">Uncharacterized protein LOC108677162</fullName>
    </submittedName>
</protein>
<organism evidence="4 5">
    <name type="scientific">Hyalella azteca</name>
    <name type="common">Amphipod</name>
    <dbReference type="NCBI Taxonomy" id="294128"/>
    <lineage>
        <taxon>Eukaryota</taxon>
        <taxon>Metazoa</taxon>
        <taxon>Ecdysozoa</taxon>
        <taxon>Arthropoda</taxon>
        <taxon>Crustacea</taxon>
        <taxon>Multicrustacea</taxon>
        <taxon>Malacostraca</taxon>
        <taxon>Eumalacostraca</taxon>
        <taxon>Peracarida</taxon>
        <taxon>Amphipoda</taxon>
        <taxon>Senticaudata</taxon>
        <taxon>Talitrida</taxon>
        <taxon>Talitroidea</taxon>
        <taxon>Hyalellidae</taxon>
        <taxon>Hyalella</taxon>
    </lineage>
</organism>
<keyword evidence="2" id="KW-0472">Membrane</keyword>
<feature type="region of interest" description="Disordered" evidence="1">
    <location>
        <begin position="40"/>
        <end position="103"/>
    </location>
</feature>
<evidence type="ECO:0000313" key="5">
    <source>
        <dbReference type="RefSeq" id="XP_018020819.1"/>
    </source>
</evidence>
<keyword evidence="2" id="KW-1133">Transmembrane helix</keyword>
<dbReference type="AlphaFoldDB" id="A0A8B7P3X4"/>
<dbReference type="GeneID" id="108677162"/>
<gene>
    <name evidence="5" type="primary">LOC108677162</name>
</gene>
<evidence type="ECO:0000256" key="3">
    <source>
        <dbReference type="SAM" id="SignalP"/>
    </source>
</evidence>
<keyword evidence="2" id="KW-0812">Transmembrane</keyword>
<feature type="signal peptide" evidence="3">
    <location>
        <begin position="1"/>
        <end position="20"/>
    </location>
</feature>
<dbReference type="RefSeq" id="XP_018020819.1">
    <property type="nucleotide sequence ID" value="XM_018165330.2"/>
</dbReference>
<dbReference type="Proteomes" id="UP000694843">
    <property type="component" value="Unplaced"/>
</dbReference>
<evidence type="ECO:0000256" key="1">
    <source>
        <dbReference type="SAM" id="MobiDB-lite"/>
    </source>
</evidence>
<sequence>MQSTLVLMVLGVLLSGWSSGATDMIASSSPAEKYSAMMRDLPRPGIGSRDEIHSNISSRKSSSNLATRINAPDGSSDSTAEISKTEVQVSKSETHSGVIGGNETTQTLPKFLSSDIHSLQTYGKDLQAADNSSTSNLDDIIADRIIAANSVQFLEKNADRLATFEDNNTNESRRDILKIQNDVLARGNETRKKASASAKLRPYGITAEYLMAISLRGDRDQRNLGRGRRFTFPKKTTSGSEVNNSTIRRNDDRIDNENTLEYDLTTDDELKEMKIDVDDKPVPLSKELNSTLKILGENSLEMRQGNRTFIESKTVNGTVTTKSLAHKTDSTKQNQLSQTNFNETTTTEDRSKVTSNVSSVSHLNLDLLEEELAKKRNSQDLLLAISILQHHQVPMDNISDKNISAVDNNQTGNELSSKASLPTENRSTEKIASTIKIEPYFANNVERQFTEELINSDENSADYKEFESSLYPQFNTREKITEGNNNEINLQSFTPGLPNTMFVGGQLAPSSAHIKDIELTKKYPREMLAELPEPLYATSDIGFLPNDIVLSGLMHNQRASSSAEEIGKKPSVLLSHNIPLPGRPQIAHSKVPAEKSTKWLILVMDGDCGIISKRMNTFVKFLKAALASKLETKFDDIVIMSVFCDNTFMVNISLETRLYSKALTQLQALAEANTTLLEISGEIFYLEKVLTQDSKMLLGRLKGSSNGEDMELIVYIAVGCVCAFILLSVFVLTVISICNHDDKELHEVKTDCLDRSEFPIRKPNVIYSHKFTQELNPEKYRLTPFEDSSLGGAAPTDSMSCDAPRFGQHSAERCCDRKVFITPSSSKIQLLEEVQEEDEDEFEDRGVLEGEDDYHEEEEEMDDDEDDEFIIESMTRPLETAQHHQMHHHEQHKRSSVSEVHMHGCCHEMRQDQDEEHFAGNYDNPCYDR</sequence>
<dbReference type="KEGG" id="hazt:108677162"/>
<feature type="compositionally biased region" description="Low complexity" evidence="1">
    <location>
        <begin position="54"/>
        <end position="63"/>
    </location>
</feature>
<reference evidence="5" key="1">
    <citation type="submission" date="2025-08" db="UniProtKB">
        <authorList>
            <consortium name="RefSeq"/>
        </authorList>
    </citation>
    <scope>IDENTIFICATION</scope>
    <source>
        <tissue evidence="5">Whole organism</tissue>
    </source>
</reference>
<evidence type="ECO:0000313" key="4">
    <source>
        <dbReference type="Proteomes" id="UP000694843"/>
    </source>
</evidence>
<feature type="region of interest" description="Disordered" evidence="1">
    <location>
        <begin position="833"/>
        <end position="866"/>
    </location>
</feature>
<keyword evidence="4" id="KW-1185">Reference proteome</keyword>
<dbReference type="OrthoDB" id="6367240at2759"/>
<feature type="chain" id="PRO_5034340377" evidence="3">
    <location>
        <begin position="21"/>
        <end position="929"/>
    </location>
</feature>
<proteinExistence type="predicted"/>
<evidence type="ECO:0000256" key="2">
    <source>
        <dbReference type="SAM" id="Phobius"/>
    </source>
</evidence>
<name>A0A8B7P3X4_HYAAZ</name>
<keyword evidence="3" id="KW-0732">Signal</keyword>